<feature type="transmembrane region" description="Helical" evidence="9">
    <location>
        <begin position="167"/>
        <end position="188"/>
    </location>
</feature>
<feature type="transmembrane region" description="Helical" evidence="9">
    <location>
        <begin position="200"/>
        <end position="220"/>
    </location>
</feature>
<evidence type="ECO:0000256" key="7">
    <source>
        <dbReference type="ARBA" id="ARBA00023136"/>
    </source>
</evidence>
<evidence type="ECO:0000313" key="12">
    <source>
        <dbReference type="Proteomes" id="UP000290900"/>
    </source>
</evidence>
<comment type="subcellular location">
    <subcellularLocation>
        <location evidence="1">Membrane</location>
        <topology evidence="1">Multi-pass membrane protein</topology>
    </subcellularLocation>
</comment>
<keyword evidence="12" id="KW-1185">Reference proteome</keyword>
<keyword evidence="5" id="KW-0029">Amino-acid transport</keyword>
<dbReference type="STRING" id="13370.A0A448YM83"/>
<feature type="compositionally biased region" description="Basic and acidic residues" evidence="8">
    <location>
        <begin position="1"/>
        <end position="10"/>
    </location>
</feature>
<dbReference type="InterPro" id="IPR004841">
    <property type="entry name" value="AA-permease/SLC12A_dom"/>
</dbReference>
<gene>
    <name evidence="11" type="ORF">BRENAR_LOCUS2729</name>
</gene>
<dbReference type="PANTHER" id="PTHR43341">
    <property type="entry name" value="AMINO ACID PERMEASE"/>
    <property type="match status" value="1"/>
</dbReference>
<feature type="transmembrane region" description="Helical" evidence="9">
    <location>
        <begin position="58"/>
        <end position="77"/>
    </location>
</feature>
<dbReference type="InterPro" id="IPR050524">
    <property type="entry name" value="APC_YAT"/>
</dbReference>
<evidence type="ECO:0000256" key="9">
    <source>
        <dbReference type="SAM" id="Phobius"/>
    </source>
</evidence>
<dbReference type="FunCoup" id="A0A448YM83">
    <property type="interactions" value="151"/>
</dbReference>
<dbReference type="GO" id="GO:0016020">
    <property type="term" value="C:membrane"/>
    <property type="evidence" value="ECO:0007669"/>
    <property type="project" value="UniProtKB-SubCell"/>
</dbReference>
<evidence type="ECO:0000256" key="8">
    <source>
        <dbReference type="SAM" id="MobiDB-lite"/>
    </source>
</evidence>
<dbReference type="Gene3D" id="1.20.1740.10">
    <property type="entry name" value="Amino acid/polyamine transporter I"/>
    <property type="match status" value="1"/>
</dbReference>
<feature type="transmembrane region" description="Helical" evidence="9">
    <location>
        <begin position="463"/>
        <end position="484"/>
    </location>
</feature>
<evidence type="ECO:0000256" key="2">
    <source>
        <dbReference type="ARBA" id="ARBA00006983"/>
    </source>
</evidence>
<feature type="domain" description="Amino acid permease/ SLC12A" evidence="10">
    <location>
        <begin position="55"/>
        <end position="520"/>
    </location>
</feature>
<keyword evidence="7 9" id="KW-0472">Membrane</keyword>
<dbReference type="PROSITE" id="PS00218">
    <property type="entry name" value="AMINO_ACID_PERMEASE_1"/>
    <property type="match status" value="1"/>
</dbReference>
<keyword evidence="6 9" id="KW-1133">Transmembrane helix</keyword>
<evidence type="ECO:0000313" key="11">
    <source>
        <dbReference type="EMBL" id="VEU21997.1"/>
    </source>
</evidence>
<dbReference type="AlphaFoldDB" id="A0A448YM83"/>
<feature type="region of interest" description="Disordered" evidence="8">
    <location>
        <begin position="1"/>
        <end position="22"/>
    </location>
</feature>
<feature type="transmembrane region" description="Helical" evidence="9">
    <location>
        <begin position="83"/>
        <end position="100"/>
    </location>
</feature>
<dbReference type="OrthoDB" id="3900342at2759"/>
<feature type="transmembrane region" description="Helical" evidence="9">
    <location>
        <begin position="392"/>
        <end position="412"/>
    </location>
</feature>
<dbReference type="FunFam" id="1.20.1740.10:FF:000001">
    <property type="entry name" value="Amino acid permease"/>
    <property type="match status" value="1"/>
</dbReference>
<accession>A0A448YM83</accession>
<feature type="transmembrane region" description="Helical" evidence="9">
    <location>
        <begin position="418"/>
        <end position="442"/>
    </location>
</feature>
<evidence type="ECO:0000256" key="1">
    <source>
        <dbReference type="ARBA" id="ARBA00004141"/>
    </source>
</evidence>
<dbReference type="PANTHER" id="PTHR43341:SF36">
    <property type="entry name" value="PROLINE-SPECIFIC PERMEASE"/>
    <property type="match status" value="1"/>
</dbReference>
<keyword evidence="3" id="KW-0813">Transport</keyword>
<keyword evidence="4 9" id="KW-0812">Transmembrane</keyword>
<evidence type="ECO:0000256" key="5">
    <source>
        <dbReference type="ARBA" id="ARBA00022970"/>
    </source>
</evidence>
<organism evidence="11 12">
    <name type="scientific">Brettanomyces naardenensis</name>
    <name type="common">Yeast</name>
    <dbReference type="NCBI Taxonomy" id="13370"/>
    <lineage>
        <taxon>Eukaryota</taxon>
        <taxon>Fungi</taxon>
        <taxon>Dikarya</taxon>
        <taxon>Ascomycota</taxon>
        <taxon>Saccharomycotina</taxon>
        <taxon>Pichiomycetes</taxon>
        <taxon>Pichiales</taxon>
        <taxon>Pichiaceae</taxon>
        <taxon>Brettanomyces</taxon>
    </lineage>
</organism>
<evidence type="ECO:0000256" key="3">
    <source>
        <dbReference type="ARBA" id="ARBA00022448"/>
    </source>
</evidence>
<dbReference type="InterPro" id="IPR004840">
    <property type="entry name" value="Amino_acid_permease_CS"/>
</dbReference>
<dbReference type="PIRSF" id="PIRSF006060">
    <property type="entry name" value="AA_transporter"/>
    <property type="match status" value="1"/>
</dbReference>
<reference evidence="11 12" key="1">
    <citation type="submission" date="2018-12" db="EMBL/GenBank/DDBJ databases">
        <authorList>
            <person name="Tiukova I."/>
            <person name="Dainat J."/>
        </authorList>
    </citation>
    <scope>NUCLEOTIDE SEQUENCE [LARGE SCALE GENOMIC DNA]</scope>
</reference>
<evidence type="ECO:0000256" key="4">
    <source>
        <dbReference type="ARBA" id="ARBA00022692"/>
    </source>
</evidence>
<name>A0A448YM83_BRENA</name>
<protein>
    <submittedName>
        <fullName evidence="11">DEKNAAC102952</fullName>
    </submittedName>
</protein>
<dbReference type="InParanoid" id="A0A448YM83"/>
<evidence type="ECO:0000259" key="10">
    <source>
        <dbReference type="Pfam" id="PF00324"/>
    </source>
</evidence>
<dbReference type="Proteomes" id="UP000290900">
    <property type="component" value="Unassembled WGS sequence"/>
</dbReference>
<evidence type="ECO:0000256" key="6">
    <source>
        <dbReference type="ARBA" id="ARBA00022989"/>
    </source>
</evidence>
<feature type="transmembrane region" description="Helical" evidence="9">
    <location>
        <begin position="496"/>
        <end position="515"/>
    </location>
</feature>
<feature type="transmembrane region" description="Helical" evidence="9">
    <location>
        <begin position="290"/>
        <end position="310"/>
    </location>
</feature>
<comment type="similarity">
    <text evidence="2">Belongs to the amino acid-polyamine-organocation (APC) superfamily. YAT (TC 2.A.3.10) family.</text>
</comment>
<feature type="transmembrane region" description="Helical" evidence="9">
    <location>
        <begin position="139"/>
        <end position="161"/>
    </location>
</feature>
<proteinExistence type="inferred from homology"/>
<dbReference type="EMBL" id="CAACVR010000015">
    <property type="protein sequence ID" value="VEU21997.1"/>
    <property type="molecule type" value="Genomic_DNA"/>
</dbReference>
<dbReference type="Pfam" id="PF00324">
    <property type="entry name" value="AA_permease"/>
    <property type="match status" value="1"/>
</dbReference>
<sequence length="561" mass="60771">MSKSFGDDKQGGTIEVKSQPADDDISTFEQVDHQADELGVVDLSGGLQRGLKERHIQLIALAGAIGTGLFVGSGQALSMCGPAGLLVGYLILCTFVWSIMNQLAEMVTYIPLPGRSTPYALCLRYTGNRSLAFAAGVNLSYAMAFIAPAEISAAAFVVSYWTDLNPAIFISIIWAVLVGLNFSCSKYFGEVEFWVASIKIITLTGLIIVGVVIFFGGGPAQHGVLGFHYWKDPGAFVEHLAPGNTGKFLACWTSVIKSAFAFILSPELITCCAAEAKAPRINLPKAAGRFIYRLMFFYICGVLVIGVIVASNDPRLMGAISSGAQGAAASPFVIGIQNAGIKVLNHIINAVILTSAASCGNGYIFSSSRSLHSMAVQGALPKILASVNRFGVPYYCVSISAGICLLAFLTVSNSATVAFTWLSNISTVSGFISWIFISMTYIRYRKALKCQGMDSRVTYRPPLQIIGAYSCLVFFIIISLTNGYAVFFDFNASDFVAAYVTLPIVLLLYFGHAIWTKNWRMYAPPEEIDCTTGLKEIEQEEAEYEPPVARNFLEKIWFWIA</sequence>
<dbReference type="GO" id="GO:0015171">
    <property type="term" value="F:amino acid transmembrane transporter activity"/>
    <property type="evidence" value="ECO:0007669"/>
    <property type="project" value="UniProtKB-ARBA"/>
</dbReference>